<sequence>MSATPTTFAVGDRVICNPEETPAKYHNTVWIVEKVLPVNVALRPVGGGRGLRIHPSALLAAPNGDTPPTVTVVPFCPALSPGAAVTIASPRWKGGNGLHVVLADNIDTIKIALLGGDQHRVWPKVPRSWATEVDTKALLAAVGGLRRPA</sequence>
<proteinExistence type="predicted"/>
<accession>A0A238XK21</accession>
<evidence type="ECO:0000313" key="1">
    <source>
        <dbReference type="EMBL" id="SNR58684.1"/>
    </source>
</evidence>
<dbReference type="AlphaFoldDB" id="A0A238XK21"/>
<dbReference type="Proteomes" id="UP000198415">
    <property type="component" value="Unassembled WGS sequence"/>
</dbReference>
<evidence type="ECO:0000313" key="2">
    <source>
        <dbReference type="Proteomes" id="UP000198415"/>
    </source>
</evidence>
<name>A0A238XK21_9ACTN</name>
<protein>
    <submittedName>
        <fullName evidence="1">Uncharacterized protein</fullName>
    </submittedName>
</protein>
<reference evidence="1 2" key="1">
    <citation type="submission" date="2017-06" db="EMBL/GenBank/DDBJ databases">
        <authorList>
            <person name="Kim H.J."/>
            <person name="Triplett B.A."/>
        </authorList>
    </citation>
    <scope>NUCLEOTIDE SEQUENCE [LARGE SCALE GENOMIC DNA]</scope>
    <source>
        <strain evidence="1 2">DSM 43151</strain>
    </source>
</reference>
<keyword evidence="2" id="KW-1185">Reference proteome</keyword>
<dbReference type="OrthoDB" id="3366884at2"/>
<dbReference type="RefSeq" id="WP_143232292.1">
    <property type="nucleotide sequence ID" value="NZ_BOMU01000093.1"/>
</dbReference>
<gene>
    <name evidence="1" type="ORF">SAMN06264365_103486</name>
</gene>
<organism evidence="1 2">
    <name type="scientific">Actinoplanes regularis</name>
    <dbReference type="NCBI Taxonomy" id="52697"/>
    <lineage>
        <taxon>Bacteria</taxon>
        <taxon>Bacillati</taxon>
        <taxon>Actinomycetota</taxon>
        <taxon>Actinomycetes</taxon>
        <taxon>Micromonosporales</taxon>
        <taxon>Micromonosporaceae</taxon>
        <taxon>Actinoplanes</taxon>
    </lineage>
</organism>
<dbReference type="EMBL" id="FZNR01000003">
    <property type="protein sequence ID" value="SNR58684.1"/>
    <property type="molecule type" value="Genomic_DNA"/>
</dbReference>